<evidence type="ECO:0000256" key="1">
    <source>
        <dbReference type="ARBA" id="ARBA00022649"/>
    </source>
</evidence>
<proteinExistence type="predicted"/>
<evidence type="ECO:0008006" key="3">
    <source>
        <dbReference type="Google" id="ProtNLM"/>
    </source>
</evidence>
<dbReference type="InterPro" id="IPR010985">
    <property type="entry name" value="Ribbon_hlx_hlx"/>
</dbReference>
<dbReference type="SUPFAM" id="SSF47598">
    <property type="entry name" value="Ribbon-helix-helix"/>
    <property type="match status" value="1"/>
</dbReference>
<dbReference type="Pfam" id="PF03693">
    <property type="entry name" value="ParD_antitoxin"/>
    <property type="match status" value="1"/>
</dbReference>
<protein>
    <recommendedName>
        <fullName evidence="3">Type II toxin-antitoxin system ParD family antitoxin</fullName>
    </recommendedName>
</protein>
<dbReference type="AlphaFoldDB" id="A0A4Y1MW58"/>
<dbReference type="CDD" id="cd22231">
    <property type="entry name" value="RHH_NikR_HicB-like"/>
    <property type="match status" value="1"/>
</dbReference>
<organism evidence="2">
    <name type="scientific">Roseomonas mucosa</name>
    <dbReference type="NCBI Taxonomy" id="207340"/>
    <lineage>
        <taxon>Bacteria</taxon>
        <taxon>Pseudomonadati</taxon>
        <taxon>Pseudomonadota</taxon>
        <taxon>Alphaproteobacteria</taxon>
        <taxon>Acetobacterales</taxon>
        <taxon>Roseomonadaceae</taxon>
        <taxon>Roseomonas</taxon>
    </lineage>
</organism>
<evidence type="ECO:0000313" key="2">
    <source>
        <dbReference type="EMBL" id="AWV21753.1"/>
    </source>
</evidence>
<dbReference type="InterPro" id="IPR022789">
    <property type="entry name" value="ParD"/>
</dbReference>
<dbReference type="GO" id="GO:0006355">
    <property type="term" value="P:regulation of DNA-templated transcription"/>
    <property type="evidence" value="ECO:0007669"/>
    <property type="project" value="InterPro"/>
</dbReference>
<dbReference type="NCBIfam" id="TIGR02606">
    <property type="entry name" value="antidote_CC2985"/>
    <property type="match status" value="1"/>
</dbReference>
<dbReference type="EMBL" id="CP025189">
    <property type="protein sequence ID" value="AWV21753.1"/>
    <property type="molecule type" value="Genomic_DNA"/>
</dbReference>
<dbReference type="RefSeq" id="WP_314214991.1">
    <property type="nucleotide sequence ID" value="NZ_CP025189.1"/>
</dbReference>
<dbReference type="Gene3D" id="6.10.10.120">
    <property type="entry name" value="Antitoxin ParD1-like"/>
    <property type="match status" value="1"/>
</dbReference>
<reference evidence="2" key="1">
    <citation type="submission" date="2017-12" db="EMBL/GenBank/DDBJ databases">
        <authorList>
            <person name="Martens C."/>
            <person name="Dahlstrom E."/>
            <person name="Barbian K."/>
            <person name="Sykora L."/>
            <person name="Ricklefs S."/>
            <person name="Bruno D."/>
            <person name="Anzick I."/>
            <person name="Myles I."/>
            <person name="Datta S.K."/>
        </authorList>
    </citation>
    <scope>NUCLEOTIDE SEQUENCE</scope>
    <source>
        <strain evidence="2">AD2</strain>
    </source>
</reference>
<accession>A0A4Y1MW58</accession>
<gene>
    <name evidence="2" type="ORF">RADP37_05314</name>
</gene>
<keyword evidence="1" id="KW-1277">Toxin-antitoxin system</keyword>
<sequence>MPAQHSLHVALTRSLVTYVAEQVTSGHYATASEVIRAGLRLLIERDAAKQPQGTASEKSVDT</sequence>
<dbReference type="InterPro" id="IPR038296">
    <property type="entry name" value="ParD_sf"/>
</dbReference>
<name>A0A4Y1MW58_9PROT</name>